<dbReference type="PRINTS" id="PR00111">
    <property type="entry name" value="ABHYDROLASE"/>
</dbReference>
<dbReference type="SUPFAM" id="SSF53474">
    <property type="entry name" value="alpha/beta-Hydrolases"/>
    <property type="match status" value="1"/>
</dbReference>
<dbReference type="PANTHER" id="PTHR46438">
    <property type="entry name" value="ALPHA/BETA-HYDROLASES SUPERFAMILY PROTEIN"/>
    <property type="match status" value="1"/>
</dbReference>
<keyword evidence="3" id="KW-1185">Reference proteome</keyword>
<name>A0A2K8SLB4_9NOSO</name>
<reference evidence="2 3" key="1">
    <citation type="submission" date="2017-11" db="EMBL/GenBank/DDBJ databases">
        <title>Complete genome of a free-living desiccation-tolerant cyanobacterium and its photosynthetic adaptation to extreme terrestrial habitat.</title>
        <authorList>
            <person name="Shang J."/>
        </authorList>
    </citation>
    <scope>NUCLEOTIDE SEQUENCE [LARGE SCALE GENOMIC DNA]</scope>
    <source>
        <strain evidence="2 3">CCNUN1</strain>
    </source>
</reference>
<dbReference type="EMBL" id="CP024785">
    <property type="protein sequence ID" value="AUB36229.1"/>
    <property type="molecule type" value="Genomic_DNA"/>
</dbReference>
<dbReference type="GO" id="GO:0016787">
    <property type="term" value="F:hydrolase activity"/>
    <property type="evidence" value="ECO:0007669"/>
    <property type="project" value="UniProtKB-KW"/>
</dbReference>
<dbReference type="KEGG" id="nfl:COO91_02132"/>
<gene>
    <name evidence="2" type="ORF">COO91_02132</name>
</gene>
<dbReference type="PRINTS" id="PR00412">
    <property type="entry name" value="EPOXHYDRLASE"/>
</dbReference>
<dbReference type="InterPro" id="IPR029058">
    <property type="entry name" value="AB_hydrolase_fold"/>
</dbReference>
<sequence>MNWASVLGIGDWGISSPLLSTPCPPASSKSQSLINGKFKIVGVTVNMGFEKRQIDVSGLNIRYLAGGNDDPPLVLLHGVGDSAVDWSWVIPTLGTKHRVIAVDFPGSGDSAKPKREYSLEFLTEFLADFLNALEIQRAVLVGNSLGGLIALRYALSNPERVPALVLVDSMGFSQFVNPILSNLTLPLYGELAIAWSKTPLGAKQRAWSRAALLFANPLQVPNAWLAEQERLGLVPSFLEANLSILRSQLYVLGQKQIALESLPQLKMPTLVVWGINDLVLPNYQAQDAVSRLRQGHLALIPNCGHLPQVERPELFTDALNQFLAYHL</sequence>
<evidence type="ECO:0000313" key="2">
    <source>
        <dbReference type="EMBL" id="AUB36229.1"/>
    </source>
</evidence>
<evidence type="ECO:0000259" key="1">
    <source>
        <dbReference type="Pfam" id="PF00561"/>
    </source>
</evidence>
<dbReference type="Pfam" id="PF00561">
    <property type="entry name" value="Abhydrolase_1"/>
    <property type="match status" value="1"/>
</dbReference>
<dbReference type="Proteomes" id="UP000232003">
    <property type="component" value="Chromosome"/>
</dbReference>
<dbReference type="InterPro" id="IPR000073">
    <property type="entry name" value="AB_hydrolase_1"/>
</dbReference>
<dbReference type="PANTHER" id="PTHR46438:SF11">
    <property type="entry name" value="LIPASE-RELATED"/>
    <property type="match status" value="1"/>
</dbReference>
<dbReference type="AlphaFoldDB" id="A0A2K8SLB4"/>
<dbReference type="Gene3D" id="3.40.50.1820">
    <property type="entry name" value="alpha/beta hydrolase"/>
    <property type="match status" value="1"/>
</dbReference>
<feature type="domain" description="AB hydrolase-1" evidence="1">
    <location>
        <begin position="71"/>
        <end position="312"/>
    </location>
</feature>
<accession>A0A2K8SLB4</accession>
<dbReference type="InterPro" id="IPR000639">
    <property type="entry name" value="Epox_hydrolase-like"/>
</dbReference>
<evidence type="ECO:0000313" key="3">
    <source>
        <dbReference type="Proteomes" id="UP000232003"/>
    </source>
</evidence>
<organism evidence="2 3">
    <name type="scientific">Nostoc flagelliforme CCNUN1</name>
    <dbReference type="NCBI Taxonomy" id="2038116"/>
    <lineage>
        <taxon>Bacteria</taxon>
        <taxon>Bacillati</taxon>
        <taxon>Cyanobacteriota</taxon>
        <taxon>Cyanophyceae</taxon>
        <taxon>Nostocales</taxon>
        <taxon>Nostocaceae</taxon>
        <taxon>Nostoc</taxon>
    </lineage>
</organism>
<keyword evidence="2" id="KW-0378">Hydrolase</keyword>
<protein>
    <submittedName>
        <fullName evidence="2">Lysophospholipase, alpha-beta hydrolase superfamily</fullName>
    </submittedName>
</protein>
<proteinExistence type="predicted"/>